<dbReference type="InterPro" id="IPR015422">
    <property type="entry name" value="PyrdxlP-dep_Trfase_small"/>
</dbReference>
<reference evidence="5 6" key="1">
    <citation type="journal article" date="2015" name="Nature">
        <title>rRNA introns, odd ribosomes, and small enigmatic genomes across a large radiation of phyla.</title>
        <authorList>
            <person name="Brown C.T."/>
            <person name="Hug L.A."/>
            <person name="Thomas B.C."/>
            <person name="Sharon I."/>
            <person name="Castelle C.J."/>
            <person name="Singh A."/>
            <person name="Wilkins M.J."/>
            <person name="Williams K.H."/>
            <person name="Banfield J.F."/>
        </authorList>
    </citation>
    <scope>NUCLEOTIDE SEQUENCE [LARGE SCALE GENOMIC DNA]</scope>
</reference>
<evidence type="ECO:0000256" key="2">
    <source>
        <dbReference type="ARBA" id="ARBA00009721"/>
    </source>
</evidence>
<dbReference type="GO" id="GO:0016829">
    <property type="term" value="F:lyase activity"/>
    <property type="evidence" value="ECO:0007669"/>
    <property type="project" value="UniProtKB-KW"/>
</dbReference>
<evidence type="ECO:0000256" key="1">
    <source>
        <dbReference type="ARBA" id="ARBA00001933"/>
    </source>
</evidence>
<dbReference type="NCBIfam" id="NF009709">
    <property type="entry name" value="PRK13238.1"/>
    <property type="match status" value="1"/>
</dbReference>
<dbReference type="PANTHER" id="PTHR32325">
    <property type="entry name" value="BETA-ELIMINATING LYASE-LIKE PROTEIN-RELATED"/>
    <property type="match status" value="1"/>
</dbReference>
<dbReference type="Gene3D" id="3.90.1150.10">
    <property type="entry name" value="Aspartate Aminotransferase, domain 1"/>
    <property type="match status" value="1"/>
</dbReference>
<proteinExistence type="inferred from homology"/>
<gene>
    <name evidence="5" type="ORF">UR56_C0003G0038</name>
</gene>
<evidence type="ECO:0000313" key="6">
    <source>
        <dbReference type="Proteomes" id="UP000034004"/>
    </source>
</evidence>
<dbReference type="GO" id="GO:0006520">
    <property type="term" value="P:amino acid metabolic process"/>
    <property type="evidence" value="ECO:0007669"/>
    <property type="project" value="InterPro"/>
</dbReference>
<evidence type="ECO:0000259" key="4">
    <source>
        <dbReference type="Pfam" id="PF01212"/>
    </source>
</evidence>
<protein>
    <submittedName>
        <fullName evidence="5">Aromatic amino acid beta-eliminating lyase/threonine aldolase</fullName>
    </submittedName>
</protein>
<dbReference type="PANTHER" id="PTHR32325:SF4">
    <property type="entry name" value="TRYPTOPHANASE"/>
    <property type="match status" value="1"/>
</dbReference>
<evidence type="ECO:0000313" key="5">
    <source>
        <dbReference type="EMBL" id="KKP62931.1"/>
    </source>
</evidence>
<evidence type="ECO:0000256" key="3">
    <source>
        <dbReference type="ARBA" id="ARBA00022898"/>
    </source>
</evidence>
<dbReference type="SUPFAM" id="SSF53383">
    <property type="entry name" value="PLP-dependent transferases"/>
    <property type="match status" value="1"/>
</dbReference>
<dbReference type="PATRIC" id="fig|1618484.3.peg.183"/>
<comment type="cofactor">
    <cofactor evidence="1">
        <name>pyridoxal 5'-phosphate</name>
        <dbReference type="ChEBI" id="CHEBI:597326"/>
    </cofactor>
</comment>
<dbReference type="InterPro" id="IPR015421">
    <property type="entry name" value="PyrdxlP-dep_Trfase_major"/>
</dbReference>
<dbReference type="Pfam" id="PF01212">
    <property type="entry name" value="Beta_elim_lyase"/>
    <property type="match status" value="1"/>
</dbReference>
<dbReference type="AlphaFoldDB" id="A0A0G0BGY8"/>
<keyword evidence="5" id="KW-0456">Lyase</keyword>
<comment type="caution">
    <text evidence="5">The sequence shown here is derived from an EMBL/GenBank/DDBJ whole genome shotgun (WGS) entry which is preliminary data.</text>
</comment>
<name>A0A0G0BGY8_9BACT</name>
<dbReference type="Gene3D" id="3.40.640.10">
    <property type="entry name" value="Type I PLP-dependent aspartate aminotransferase-like (Major domain)"/>
    <property type="match status" value="1"/>
</dbReference>
<keyword evidence="3" id="KW-0663">Pyridoxal phosphate</keyword>
<dbReference type="EMBL" id="LBPR01000003">
    <property type="protein sequence ID" value="KKP62931.1"/>
    <property type="molecule type" value="Genomic_DNA"/>
</dbReference>
<dbReference type="Proteomes" id="UP000034004">
    <property type="component" value="Unassembled WGS sequence"/>
</dbReference>
<sequence>MNLSSLIKSFKEEKKLKISPRPYINHSVEFKKSYSSVERVKILEKVGLNVFFFPAEMITGCDFLSDSGTTTMTNKQWAALHLGDESYGSNRGYFQLIEIIRKTFGEEFFNSPEKGLPNAFLFHQGRPCEDALFTALGRLGTGQIIPSNGHFDTTAANIEINKIKAVNLFSKELTDEKSTSHFKGNMDTVKLKKLLKTNNQKIPLVYMTITNNTGGGQPASLANICEVAEIVHSYNLPFFIDACRFAENAWFIKTYEKEFKNKTILEIVQRIFSYCDGITISFKKDGLVNMGGGLFIKNNGFFMKKYPHLPEAILDYQIVKEGHPTYGGMSGRDIMALVEGLKTVVNEDYLKYRISQVARFGQVMLDNNIPVINPIGGHAVYLDINKFFKGTKMKPEDFGGISLTALLLSLYGHRACELGYFAFGSYNKKTGVETHPDVNFVRFAVPRLRYEDQDLMASVEAVKALHDNRDLIPKVKVVYGRELTLRHFKSRFTFEK</sequence>
<dbReference type="InterPro" id="IPR015424">
    <property type="entry name" value="PyrdxlP-dep_Trfase"/>
</dbReference>
<accession>A0A0G0BGY8</accession>
<organism evidence="5 6">
    <name type="scientific">Candidatus Roizmanbacteria bacterium GW2011_GWC2_34_23</name>
    <dbReference type="NCBI Taxonomy" id="1618484"/>
    <lineage>
        <taxon>Bacteria</taxon>
        <taxon>Candidatus Roizmaniibacteriota</taxon>
    </lineage>
</organism>
<dbReference type="STRING" id="1618484.UR56_C0003G0038"/>
<comment type="similarity">
    <text evidence="2">Belongs to the beta-eliminating lyase family.</text>
</comment>
<feature type="domain" description="Aromatic amino acid beta-eliminating lyase/threonine aldolase" evidence="4">
    <location>
        <begin position="62"/>
        <end position="452"/>
    </location>
</feature>
<dbReference type="InterPro" id="IPR001597">
    <property type="entry name" value="ArAA_b-elim_lyase/Thr_aldolase"/>
</dbReference>